<proteinExistence type="predicted"/>
<evidence type="ECO:0000313" key="3">
    <source>
        <dbReference type="Proteomes" id="UP000572635"/>
    </source>
</evidence>
<gene>
    <name evidence="2" type="ORF">HDA36_000372</name>
</gene>
<protein>
    <recommendedName>
        <fullName evidence="1">SnoaL-like domain-containing protein</fullName>
    </recommendedName>
</protein>
<accession>A0A7W8QH00</accession>
<dbReference type="InterPro" id="IPR037401">
    <property type="entry name" value="SnoaL-like"/>
</dbReference>
<evidence type="ECO:0000259" key="1">
    <source>
        <dbReference type="Pfam" id="PF12680"/>
    </source>
</evidence>
<keyword evidence="3" id="KW-1185">Reference proteome</keyword>
<reference evidence="2 3" key="1">
    <citation type="submission" date="2020-08" db="EMBL/GenBank/DDBJ databases">
        <title>Sequencing the genomes of 1000 actinobacteria strains.</title>
        <authorList>
            <person name="Klenk H.-P."/>
        </authorList>
    </citation>
    <scope>NUCLEOTIDE SEQUENCE [LARGE SCALE GENOMIC DNA]</scope>
    <source>
        <strain evidence="2 3">DSM 44551</strain>
    </source>
</reference>
<comment type="caution">
    <text evidence="2">The sequence shown here is derived from an EMBL/GenBank/DDBJ whole genome shotgun (WGS) entry which is preliminary data.</text>
</comment>
<dbReference type="RefSeq" id="WP_344092144.1">
    <property type="nucleotide sequence ID" value="NZ_BAAAJD010000066.1"/>
</dbReference>
<dbReference type="AlphaFoldDB" id="A0A7W8QH00"/>
<dbReference type="InterPro" id="IPR032710">
    <property type="entry name" value="NTF2-like_dom_sf"/>
</dbReference>
<dbReference type="Proteomes" id="UP000572635">
    <property type="component" value="Unassembled WGS sequence"/>
</dbReference>
<feature type="domain" description="SnoaL-like" evidence="1">
    <location>
        <begin position="27"/>
        <end position="125"/>
    </location>
</feature>
<dbReference type="Pfam" id="PF12680">
    <property type="entry name" value="SnoaL_2"/>
    <property type="match status" value="1"/>
</dbReference>
<evidence type="ECO:0000313" key="2">
    <source>
        <dbReference type="EMBL" id="MBB5430288.1"/>
    </source>
</evidence>
<dbReference type="Gene3D" id="3.10.450.50">
    <property type="match status" value="1"/>
</dbReference>
<dbReference type="EMBL" id="JACHDB010000001">
    <property type="protein sequence ID" value="MBB5430288.1"/>
    <property type="molecule type" value="Genomic_DNA"/>
</dbReference>
<sequence>MRNAWNGEVGSMDEATDDRAALERGLVEEWHRAVNERDADAARRIAAPDIEVGGPKGGARGIGVLLDWIDHAGIRLDAVAWHPVSPGVLVVEQDARWPGRADTGPAAPAVRTATLFTVAGGRITAALRHDGGLNAALAAARDRDPS</sequence>
<dbReference type="SUPFAM" id="SSF54427">
    <property type="entry name" value="NTF2-like"/>
    <property type="match status" value="1"/>
</dbReference>
<name>A0A7W8QH00_9ACTN</name>
<organism evidence="2 3">
    <name type="scientific">Nocardiopsis composta</name>
    <dbReference type="NCBI Taxonomy" id="157465"/>
    <lineage>
        <taxon>Bacteria</taxon>
        <taxon>Bacillati</taxon>
        <taxon>Actinomycetota</taxon>
        <taxon>Actinomycetes</taxon>
        <taxon>Streptosporangiales</taxon>
        <taxon>Nocardiopsidaceae</taxon>
        <taxon>Nocardiopsis</taxon>
    </lineage>
</organism>